<evidence type="ECO:0000313" key="2">
    <source>
        <dbReference type="EMBL" id="CDS08019.1"/>
    </source>
</evidence>
<dbReference type="EMBL" id="LK023324">
    <property type="protein sequence ID" value="CDS08019.1"/>
    <property type="molecule type" value="Genomic_DNA"/>
</dbReference>
<feature type="compositionally biased region" description="Basic residues" evidence="1">
    <location>
        <begin position="266"/>
        <end position="277"/>
    </location>
</feature>
<reference evidence="2" key="1">
    <citation type="journal article" date="2014" name="Genome Announc.">
        <title>De novo whole-genome sequence and genome annotation of Lichtheimia ramosa.</title>
        <authorList>
            <person name="Linde J."/>
            <person name="Schwartze V."/>
            <person name="Binder U."/>
            <person name="Lass-Florl C."/>
            <person name="Voigt K."/>
            <person name="Horn F."/>
        </authorList>
    </citation>
    <scope>NUCLEOTIDE SEQUENCE</scope>
    <source>
        <strain evidence="2">JMRC FSU:6197</strain>
    </source>
</reference>
<evidence type="ECO:0000256" key="1">
    <source>
        <dbReference type="SAM" id="MobiDB-lite"/>
    </source>
</evidence>
<dbReference type="AlphaFoldDB" id="A0A077WLS0"/>
<feature type="compositionally biased region" description="Polar residues" evidence="1">
    <location>
        <begin position="228"/>
        <end position="239"/>
    </location>
</feature>
<feature type="region of interest" description="Disordered" evidence="1">
    <location>
        <begin position="205"/>
        <end position="283"/>
    </location>
</feature>
<gene>
    <name evidence="2" type="ORF">LRAMOSA01968</name>
</gene>
<feature type="region of interest" description="Disordered" evidence="1">
    <location>
        <begin position="438"/>
        <end position="459"/>
    </location>
</feature>
<accession>A0A077WLS0</accession>
<organism evidence="2">
    <name type="scientific">Lichtheimia ramosa</name>
    <dbReference type="NCBI Taxonomy" id="688394"/>
    <lineage>
        <taxon>Eukaryota</taxon>
        <taxon>Fungi</taxon>
        <taxon>Fungi incertae sedis</taxon>
        <taxon>Mucoromycota</taxon>
        <taxon>Mucoromycotina</taxon>
        <taxon>Mucoromycetes</taxon>
        <taxon>Mucorales</taxon>
        <taxon>Lichtheimiaceae</taxon>
        <taxon>Lichtheimia</taxon>
    </lineage>
</organism>
<name>A0A077WLS0_9FUNG</name>
<sequence>MLLRPAKLFSPLHQLGKYLEGKVTELVQQQPPPHTSFQIARKRFYHASPNTQLFKAHYHSKTVPTLYHVAEREQQRLLRVLQKQFPIVKVFSSPTIVRPTGYQLSFAKNISQSHMQQFRTIVSSGASSTSTSSAAAVEGGFAGFGGGFFPRTPMVGYARTPFAARQFSTARSPCVTMFQQSTANSNGISHVSRFFSPAGSKMWVPNVNESHGRPSPSPSLSQDDDVNGKSSGANTVSLCNNNNNNRKQQHEDLKQQQTQQSSCRRSTTRKDRKRRRNTNAARRYRYDYLHHDDLSCRYMPGSEKKAVPSSIRHHWQTSQLKAPPDATAAVVYLSIKLDGASFWEQHFEDSSQLLDAAFIGSLHSVSELYQMFLGQVVVLLNTLQKCGTFELVVSDDRELRVIFPSSQYWPAEDRKSIACRWLAEIGIDPSSTCFTIEEMEPPSSSTSFSESHDMTTQQDSDVLGPDYFKGIQAFLDHVDEMIETGPAFGRR</sequence>
<proteinExistence type="predicted"/>
<protein>
    <submittedName>
        <fullName evidence="2">Uncharacterized protein</fullName>
    </submittedName>
</protein>
<feature type="compositionally biased region" description="Low complexity" evidence="1">
    <location>
        <begin position="255"/>
        <end position="265"/>
    </location>
</feature>
<dbReference type="OrthoDB" id="2363028at2759"/>